<evidence type="ECO:0000256" key="2">
    <source>
        <dbReference type="SAM" id="MobiDB-lite"/>
    </source>
</evidence>
<dbReference type="FunCoup" id="G4TKF7">
    <property type="interactions" value="268"/>
</dbReference>
<dbReference type="InterPro" id="IPR001623">
    <property type="entry name" value="DnaJ_domain"/>
</dbReference>
<dbReference type="OrthoDB" id="10250354at2759"/>
<dbReference type="Pfam" id="PF00226">
    <property type="entry name" value="DnaJ"/>
    <property type="match status" value="1"/>
</dbReference>
<dbReference type="SMART" id="SM00271">
    <property type="entry name" value="DnaJ"/>
    <property type="match status" value="1"/>
</dbReference>
<dbReference type="InterPro" id="IPR018253">
    <property type="entry name" value="DnaJ_domain_CS"/>
</dbReference>
<dbReference type="GO" id="GO:0051082">
    <property type="term" value="F:unfolded protein binding"/>
    <property type="evidence" value="ECO:0007669"/>
    <property type="project" value="InterPro"/>
</dbReference>
<proteinExistence type="predicted"/>
<dbReference type="InterPro" id="IPR008971">
    <property type="entry name" value="HSP40/DnaJ_pept-bd"/>
</dbReference>
<dbReference type="Gene3D" id="1.10.287.110">
    <property type="entry name" value="DnaJ domain"/>
    <property type="match status" value="1"/>
</dbReference>
<dbReference type="Pfam" id="PF01556">
    <property type="entry name" value="DnaJ_C"/>
    <property type="match status" value="1"/>
</dbReference>
<name>G4TKF7_SERID</name>
<dbReference type="PANTHER" id="PTHR24078">
    <property type="entry name" value="DNAJ HOMOLOG SUBFAMILY C MEMBER"/>
    <property type="match status" value="1"/>
</dbReference>
<dbReference type="InParanoid" id="G4TKF7"/>
<dbReference type="STRING" id="1109443.G4TKF7"/>
<comment type="caution">
    <text evidence="4">The sequence shown here is derived from an EMBL/GenBank/DDBJ whole genome shotgun (WGS) entry which is preliminary data.</text>
</comment>
<dbReference type="GO" id="GO:0006457">
    <property type="term" value="P:protein folding"/>
    <property type="evidence" value="ECO:0007669"/>
    <property type="project" value="InterPro"/>
</dbReference>
<feature type="domain" description="J" evidence="3">
    <location>
        <begin position="4"/>
        <end position="69"/>
    </location>
</feature>
<evidence type="ECO:0000256" key="1">
    <source>
        <dbReference type="ARBA" id="ARBA00023186"/>
    </source>
</evidence>
<evidence type="ECO:0000313" key="4">
    <source>
        <dbReference type="EMBL" id="CCA71805.1"/>
    </source>
</evidence>
<evidence type="ECO:0000259" key="3">
    <source>
        <dbReference type="PROSITE" id="PS50076"/>
    </source>
</evidence>
<dbReference type="PANTHER" id="PTHR24078:SF553">
    <property type="entry name" value="DNAJ HOMOLOG SUBFAMILY B MEMBER 5"/>
    <property type="match status" value="1"/>
</dbReference>
<keyword evidence="1" id="KW-0143">Chaperone</keyword>
<sequence length="383" mass="40598">MGKNYYDILGVDKNADDDAIKKAYKKQALKWHPDRNAGSEAASAKFKEVSEAFEVLSDKNKRAVYDQFGEEGLKGAPPPDAGGTGGFSGFPGAGGAGFGSGGFPGGATFTFTSGPGGGSRGGYHPSDPNSIFEQFFKSFSMGGGMGPGSHRAAFGDDDDDPMMGSGMPGGFFNMGGAGMGGMPGGGPGARTKRPTRKAPTEPSQPNEVVRPLKVKLEDLATGVTKKLKVTRRLLTGEQVEKTLEIVIHPGYKAGTKFRFKGEGNEREGAEPQDLVFELEEIPHDRFTRDGNDLIITEKLSLLEALAGNGGNRQIVAIDGRRPSIAVPASIVKPGTQTRVPGYGMPIRKEGQIKSYGDLIVKWDIVFPDRLTSGQKEGLRKVLG</sequence>
<dbReference type="SUPFAM" id="SSF49493">
    <property type="entry name" value="HSP40/DnaJ peptide-binding domain"/>
    <property type="match status" value="2"/>
</dbReference>
<dbReference type="Proteomes" id="UP000007148">
    <property type="component" value="Unassembled WGS sequence"/>
</dbReference>
<dbReference type="EMBL" id="CAFZ01000135">
    <property type="protein sequence ID" value="CCA71805.1"/>
    <property type="molecule type" value="Genomic_DNA"/>
</dbReference>
<dbReference type="InterPro" id="IPR051339">
    <property type="entry name" value="DnaJ_subfamily_B"/>
</dbReference>
<dbReference type="AlphaFoldDB" id="G4TKF7"/>
<dbReference type="HOGENOM" id="CLU_017633_0_0_1"/>
<dbReference type="SUPFAM" id="SSF46565">
    <property type="entry name" value="Chaperone J-domain"/>
    <property type="match status" value="1"/>
</dbReference>
<dbReference type="InterPro" id="IPR036869">
    <property type="entry name" value="J_dom_sf"/>
</dbReference>
<accession>G4TKF7</accession>
<dbReference type="eggNOG" id="KOG0714">
    <property type="taxonomic scope" value="Eukaryota"/>
</dbReference>
<dbReference type="PRINTS" id="PR00625">
    <property type="entry name" value="JDOMAIN"/>
</dbReference>
<dbReference type="GO" id="GO:0006413">
    <property type="term" value="P:translational initiation"/>
    <property type="evidence" value="ECO:0007669"/>
    <property type="project" value="TreeGrafter"/>
</dbReference>
<dbReference type="InterPro" id="IPR002939">
    <property type="entry name" value="DnaJ_C"/>
</dbReference>
<dbReference type="Gene3D" id="2.60.260.20">
    <property type="entry name" value="Urease metallochaperone UreE, N-terminal domain"/>
    <property type="match status" value="2"/>
</dbReference>
<gene>
    <name evidence="4" type="ORF">PIIN_05740</name>
</gene>
<keyword evidence="5" id="KW-1185">Reference proteome</keyword>
<dbReference type="FunFam" id="2.60.260.20:FF:000013">
    <property type="entry name" value="DnaJ subfamily B member 11"/>
    <property type="match status" value="1"/>
</dbReference>
<organism evidence="4 5">
    <name type="scientific">Serendipita indica (strain DSM 11827)</name>
    <name type="common">Root endophyte fungus</name>
    <name type="synonym">Piriformospora indica</name>
    <dbReference type="NCBI Taxonomy" id="1109443"/>
    <lineage>
        <taxon>Eukaryota</taxon>
        <taxon>Fungi</taxon>
        <taxon>Dikarya</taxon>
        <taxon>Basidiomycota</taxon>
        <taxon>Agaricomycotina</taxon>
        <taxon>Agaricomycetes</taxon>
        <taxon>Sebacinales</taxon>
        <taxon>Serendipitaceae</taxon>
        <taxon>Serendipita</taxon>
    </lineage>
</organism>
<dbReference type="GO" id="GO:0051087">
    <property type="term" value="F:protein-folding chaperone binding"/>
    <property type="evidence" value="ECO:0007669"/>
    <property type="project" value="TreeGrafter"/>
</dbReference>
<dbReference type="FunFam" id="2.60.260.20:FF:000015">
    <property type="entry name" value="Heat shock protein 40"/>
    <property type="match status" value="1"/>
</dbReference>
<evidence type="ECO:0000313" key="5">
    <source>
        <dbReference type="Proteomes" id="UP000007148"/>
    </source>
</evidence>
<dbReference type="CDD" id="cd10747">
    <property type="entry name" value="DnaJ_C"/>
    <property type="match status" value="1"/>
</dbReference>
<dbReference type="GO" id="GO:0005829">
    <property type="term" value="C:cytosol"/>
    <property type="evidence" value="ECO:0007669"/>
    <property type="project" value="TreeGrafter"/>
</dbReference>
<protein>
    <submittedName>
        <fullName evidence="4">Related to DNAJ-like protein Psi</fullName>
    </submittedName>
</protein>
<dbReference type="PROSITE" id="PS00636">
    <property type="entry name" value="DNAJ_1"/>
    <property type="match status" value="1"/>
</dbReference>
<dbReference type="CDD" id="cd06257">
    <property type="entry name" value="DnaJ"/>
    <property type="match status" value="1"/>
</dbReference>
<dbReference type="PROSITE" id="PS50076">
    <property type="entry name" value="DNAJ_2"/>
    <property type="match status" value="1"/>
</dbReference>
<reference evidence="4 5" key="1">
    <citation type="journal article" date="2011" name="PLoS Pathog.">
        <title>Endophytic Life Strategies Decoded by Genome and Transcriptome Analyses of the Mutualistic Root Symbiont Piriformospora indica.</title>
        <authorList>
            <person name="Zuccaro A."/>
            <person name="Lahrmann U."/>
            <person name="Guldener U."/>
            <person name="Langen G."/>
            <person name="Pfiffi S."/>
            <person name="Biedenkopf D."/>
            <person name="Wong P."/>
            <person name="Samans B."/>
            <person name="Grimm C."/>
            <person name="Basiewicz M."/>
            <person name="Murat C."/>
            <person name="Martin F."/>
            <person name="Kogel K.H."/>
        </authorList>
    </citation>
    <scope>NUCLEOTIDE SEQUENCE [LARGE SCALE GENOMIC DNA]</scope>
    <source>
        <strain evidence="4 5">DSM 11827</strain>
    </source>
</reference>
<dbReference type="OMA" id="MPIRKEG"/>
<feature type="region of interest" description="Disordered" evidence="2">
    <location>
        <begin position="183"/>
        <end position="206"/>
    </location>
</feature>